<sequence length="108" mass="12779">MTGLFKSTKSGKQIVEVEFYEAFRYRHGDPVRTKKFFVEDCMRYDGFNPFRVPREQWDAYTNEARCRIVADMLFSEYDADTMELFGIDPERIPLYKSPDRKAGAENEL</sequence>
<proteinExistence type="predicted"/>
<dbReference type="EMBL" id="VSSQ01077426">
    <property type="protein sequence ID" value="MPN27504.1"/>
    <property type="molecule type" value="Genomic_DNA"/>
</dbReference>
<gene>
    <name evidence="1" type="ORF">SDC9_174938</name>
</gene>
<name>A0A645GTX1_9ZZZZ</name>
<comment type="caution">
    <text evidence="1">The sequence shown here is derived from an EMBL/GenBank/DDBJ whole genome shotgun (WGS) entry which is preliminary data.</text>
</comment>
<dbReference type="AlphaFoldDB" id="A0A645GTX1"/>
<evidence type="ECO:0000313" key="1">
    <source>
        <dbReference type="EMBL" id="MPN27504.1"/>
    </source>
</evidence>
<reference evidence="1" key="1">
    <citation type="submission" date="2019-08" db="EMBL/GenBank/DDBJ databases">
        <authorList>
            <person name="Kucharzyk K."/>
            <person name="Murdoch R.W."/>
            <person name="Higgins S."/>
            <person name="Loffler F."/>
        </authorList>
    </citation>
    <scope>NUCLEOTIDE SEQUENCE</scope>
</reference>
<organism evidence="1">
    <name type="scientific">bioreactor metagenome</name>
    <dbReference type="NCBI Taxonomy" id="1076179"/>
    <lineage>
        <taxon>unclassified sequences</taxon>
        <taxon>metagenomes</taxon>
        <taxon>ecological metagenomes</taxon>
    </lineage>
</organism>
<protein>
    <submittedName>
        <fullName evidence="1">Uncharacterized protein</fullName>
    </submittedName>
</protein>
<accession>A0A645GTX1</accession>